<feature type="transmembrane region" description="Helical" evidence="10">
    <location>
        <begin position="45"/>
        <end position="66"/>
    </location>
</feature>
<dbReference type="KEGG" id="rml:FF011L_29110"/>
<feature type="transmembrane region" description="Helical" evidence="10">
    <location>
        <begin position="12"/>
        <end position="33"/>
    </location>
</feature>
<evidence type="ECO:0000256" key="1">
    <source>
        <dbReference type="ARBA" id="ARBA00004236"/>
    </source>
</evidence>
<evidence type="ECO:0000256" key="7">
    <source>
        <dbReference type="ARBA" id="ARBA00023136"/>
    </source>
</evidence>
<dbReference type="NCBIfam" id="TIGR04265">
    <property type="entry name" value="bac_cardiolipin"/>
    <property type="match status" value="1"/>
</dbReference>
<organism evidence="12 13">
    <name type="scientific">Roseimaritima multifibrata</name>
    <dbReference type="NCBI Taxonomy" id="1930274"/>
    <lineage>
        <taxon>Bacteria</taxon>
        <taxon>Pseudomonadati</taxon>
        <taxon>Planctomycetota</taxon>
        <taxon>Planctomycetia</taxon>
        <taxon>Pirellulales</taxon>
        <taxon>Pirellulaceae</taxon>
        <taxon>Roseimaritima</taxon>
    </lineage>
</organism>
<dbReference type="InterPro" id="IPR022924">
    <property type="entry name" value="Cardiolipin_synthase"/>
</dbReference>
<dbReference type="EMBL" id="CP036262">
    <property type="protein sequence ID" value="QDS94133.1"/>
    <property type="molecule type" value="Genomic_DNA"/>
</dbReference>
<feature type="compositionally biased region" description="Polar residues" evidence="9">
    <location>
        <begin position="303"/>
        <end position="312"/>
    </location>
</feature>
<dbReference type="GO" id="GO:0032049">
    <property type="term" value="P:cardiolipin biosynthetic process"/>
    <property type="evidence" value="ECO:0007669"/>
    <property type="project" value="UniProtKB-UniRule"/>
</dbReference>
<evidence type="ECO:0000256" key="4">
    <source>
        <dbReference type="ARBA" id="ARBA00022692"/>
    </source>
</evidence>
<keyword evidence="7 10" id="KW-0472">Membrane</keyword>
<feature type="domain" description="PLD phosphodiesterase" evidence="11">
    <location>
        <begin position="412"/>
        <end position="439"/>
    </location>
</feature>
<evidence type="ECO:0000256" key="5">
    <source>
        <dbReference type="ARBA" id="ARBA00022737"/>
    </source>
</evidence>
<evidence type="ECO:0000313" key="13">
    <source>
        <dbReference type="Proteomes" id="UP000320672"/>
    </source>
</evidence>
<dbReference type="GO" id="GO:0008808">
    <property type="term" value="F:cardiolipin synthase activity"/>
    <property type="evidence" value="ECO:0007669"/>
    <property type="project" value="UniProtKB-UniRule"/>
</dbReference>
<accession>A0A517MGX1</accession>
<keyword evidence="4 10" id="KW-0812">Transmembrane</keyword>
<dbReference type="SUPFAM" id="SSF56024">
    <property type="entry name" value="Phospholipase D/nuclease"/>
    <property type="match status" value="2"/>
</dbReference>
<dbReference type="Pfam" id="PF13091">
    <property type="entry name" value="PLDc_2"/>
    <property type="match status" value="2"/>
</dbReference>
<feature type="domain" description="PLD phosphodiesterase" evidence="11">
    <location>
        <begin position="224"/>
        <end position="251"/>
    </location>
</feature>
<dbReference type="GO" id="GO:0005886">
    <property type="term" value="C:plasma membrane"/>
    <property type="evidence" value="ECO:0007669"/>
    <property type="project" value="UniProtKB-SubCell"/>
</dbReference>
<dbReference type="Proteomes" id="UP000320672">
    <property type="component" value="Chromosome"/>
</dbReference>
<dbReference type="Gene3D" id="3.30.870.10">
    <property type="entry name" value="Endonuclease Chain A"/>
    <property type="match status" value="2"/>
</dbReference>
<evidence type="ECO:0000256" key="3">
    <source>
        <dbReference type="ARBA" id="ARBA00022679"/>
    </source>
</evidence>
<feature type="region of interest" description="Disordered" evidence="9">
    <location>
        <begin position="300"/>
        <end position="321"/>
    </location>
</feature>
<keyword evidence="13" id="KW-1185">Reference proteome</keyword>
<dbReference type="RefSeq" id="WP_218932611.1">
    <property type="nucleotide sequence ID" value="NZ_CP036262.1"/>
</dbReference>
<evidence type="ECO:0000256" key="9">
    <source>
        <dbReference type="SAM" id="MobiDB-lite"/>
    </source>
</evidence>
<dbReference type="PANTHER" id="PTHR21248">
    <property type="entry name" value="CARDIOLIPIN SYNTHASE"/>
    <property type="match status" value="1"/>
</dbReference>
<sequence length="499" mass="55963">MTYLLEYSDYGSAGLLIPAGLVLIHLCALLSAFHSLQHVRTSQAAVAWVVGLVTLPYLALPLYWVFARNRFEGYREAIRDIGKEHDQSVTSIRRELFSEPCNQPRTFQSPLAQVATVMGTPVSQGNKYRLLIDGIAFFDTMLWQIQSAKRYVYASFYIIRDDQIGKRFADALIERANAGVTVRLLYDEVGCIRLSNRYLRRLTEAGVDVHSFNTRQGWVNRFQVNFRNHRKMIVVDGRVSIVGGLNVGDEYLGAIPSMSPWRDTSVQIEGSLTRKVQAVFAGDYYWAARADLPEADWQRKTDCGTTDSNDPSLQEEPSGLGAVCTTGPADERPRTSMMFSAAIGAAKERLWISTPYLVPDDAMIVALAMAKARGVDVRLLIPSVADLWAVYLAGFYYERKLAEIGVPVFRFTNGMLHQKCVLVDDSLTLIGSTNFDNRSLHLNFEVMVAIEDRAFICEVEKMLDRDFANAKRSNGSNRPLRPWFARAGTALARLFSPVL</sequence>
<comment type="subcellular location">
    <subcellularLocation>
        <location evidence="1">Cell membrane</location>
    </subcellularLocation>
</comment>
<evidence type="ECO:0000256" key="2">
    <source>
        <dbReference type="ARBA" id="ARBA00022475"/>
    </source>
</evidence>
<protein>
    <recommendedName>
        <fullName evidence="8">Cardiolipin synthase</fullName>
        <ecNumber evidence="8">2.7.8.-</ecNumber>
    </recommendedName>
</protein>
<evidence type="ECO:0000256" key="6">
    <source>
        <dbReference type="ARBA" id="ARBA00022989"/>
    </source>
</evidence>
<dbReference type="PANTHER" id="PTHR21248:SF22">
    <property type="entry name" value="PHOSPHOLIPASE D"/>
    <property type="match status" value="1"/>
</dbReference>
<dbReference type="AlphaFoldDB" id="A0A517MGX1"/>
<keyword evidence="3 12" id="KW-0808">Transferase</keyword>
<dbReference type="InterPro" id="IPR025202">
    <property type="entry name" value="PLD-like_dom"/>
</dbReference>
<dbReference type="EC" id="2.7.8.-" evidence="8"/>
<evidence type="ECO:0000259" key="11">
    <source>
        <dbReference type="PROSITE" id="PS50035"/>
    </source>
</evidence>
<dbReference type="InterPro" id="IPR001736">
    <property type="entry name" value="PLipase_D/transphosphatidylase"/>
</dbReference>
<dbReference type="PROSITE" id="PS50035">
    <property type="entry name" value="PLD"/>
    <property type="match status" value="2"/>
</dbReference>
<gene>
    <name evidence="12" type="primary">ywiE_1</name>
    <name evidence="12" type="ORF">FF011L_29110</name>
</gene>
<evidence type="ECO:0000256" key="8">
    <source>
        <dbReference type="NCBIfam" id="TIGR04265"/>
    </source>
</evidence>
<evidence type="ECO:0000313" key="12">
    <source>
        <dbReference type="EMBL" id="QDS94133.1"/>
    </source>
</evidence>
<keyword evidence="5" id="KW-0677">Repeat</keyword>
<dbReference type="SMART" id="SM00155">
    <property type="entry name" value="PLDc"/>
    <property type="match status" value="2"/>
</dbReference>
<proteinExistence type="predicted"/>
<keyword evidence="6 10" id="KW-1133">Transmembrane helix</keyword>
<reference evidence="12 13" key="1">
    <citation type="submission" date="2019-02" db="EMBL/GenBank/DDBJ databases">
        <title>Deep-cultivation of Planctomycetes and their phenomic and genomic characterization uncovers novel biology.</title>
        <authorList>
            <person name="Wiegand S."/>
            <person name="Jogler M."/>
            <person name="Boedeker C."/>
            <person name="Pinto D."/>
            <person name="Vollmers J."/>
            <person name="Rivas-Marin E."/>
            <person name="Kohn T."/>
            <person name="Peeters S.H."/>
            <person name="Heuer A."/>
            <person name="Rast P."/>
            <person name="Oberbeckmann S."/>
            <person name="Bunk B."/>
            <person name="Jeske O."/>
            <person name="Meyerdierks A."/>
            <person name="Storesund J.E."/>
            <person name="Kallscheuer N."/>
            <person name="Luecker S."/>
            <person name="Lage O.M."/>
            <person name="Pohl T."/>
            <person name="Merkel B.J."/>
            <person name="Hornburger P."/>
            <person name="Mueller R.-W."/>
            <person name="Bruemmer F."/>
            <person name="Labrenz M."/>
            <person name="Spormann A.M."/>
            <person name="Op den Camp H."/>
            <person name="Overmann J."/>
            <person name="Amann R."/>
            <person name="Jetten M.S.M."/>
            <person name="Mascher T."/>
            <person name="Medema M.H."/>
            <person name="Devos D.P."/>
            <person name="Kaster A.-K."/>
            <person name="Ovreas L."/>
            <person name="Rohde M."/>
            <person name="Galperin M.Y."/>
            <person name="Jogler C."/>
        </authorList>
    </citation>
    <scope>NUCLEOTIDE SEQUENCE [LARGE SCALE GENOMIC DNA]</scope>
    <source>
        <strain evidence="12 13">FF011L</strain>
    </source>
</reference>
<keyword evidence="2" id="KW-1003">Cell membrane</keyword>
<evidence type="ECO:0000256" key="10">
    <source>
        <dbReference type="SAM" id="Phobius"/>
    </source>
</evidence>
<name>A0A517MGX1_9BACT</name>